<accession>A0ABM0M0G6</accession>
<feature type="transmembrane region" description="Helical" evidence="5">
    <location>
        <begin position="122"/>
        <end position="141"/>
    </location>
</feature>
<keyword evidence="3 5" id="KW-1133">Transmembrane helix</keyword>
<dbReference type="InterPro" id="IPR023352">
    <property type="entry name" value="MAPEG-like_dom_sf"/>
</dbReference>
<organism evidence="6 7">
    <name type="scientific">Saccoglossus kowalevskii</name>
    <name type="common">Acorn worm</name>
    <dbReference type="NCBI Taxonomy" id="10224"/>
    <lineage>
        <taxon>Eukaryota</taxon>
        <taxon>Metazoa</taxon>
        <taxon>Hemichordata</taxon>
        <taxon>Enteropneusta</taxon>
        <taxon>Harrimaniidae</taxon>
        <taxon>Saccoglossus</taxon>
    </lineage>
</organism>
<name>A0ABM0M0G6_SACKO</name>
<dbReference type="Pfam" id="PF01124">
    <property type="entry name" value="MAPEG"/>
    <property type="match status" value="1"/>
</dbReference>
<dbReference type="InterPro" id="IPR001129">
    <property type="entry name" value="Membr-assoc_MAPEG"/>
</dbReference>
<keyword evidence="6" id="KW-1185">Reference proteome</keyword>
<dbReference type="Proteomes" id="UP000694865">
    <property type="component" value="Unplaced"/>
</dbReference>
<dbReference type="SUPFAM" id="SSF161084">
    <property type="entry name" value="MAPEG domain-like"/>
    <property type="match status" value="1"/>
</dbReference>
<dbReference type="PANTHER" id="PTHR31004">
    <property type="entry name" value="TRANSMEMBRANE PROTEIN 79"/>
    <property type="match status" value="1"/>
</dbReference>
<evidence type="ECO:0000313" key="6">
    <source>
        <dbReference type="Proteomes" id="UP000694865"/>
    </source>
</evidence>
<keyword evidence="4 5" id="KW-0472">Membrane</keyword>
<evidence type="ECO:0000256" key="5">
    <source>
        <dbReference type="SAM" id="Phobius"/>
    </source>
</evidence>
<evidence type="ECO:0000256" key="3">
    <source>
        <dbReference type="ARBA" id="ARBA00022989"/>
    </source>
</evidence>
<sequence length="181" mass="20714">MAITPDQWRIRKQIAASFVFRLAVYAAAYCLPLPTPVLPTVFDRLIFTLRWLTLDVFTLFMIIIVVANTRFSTSQINPLSKKDIQYVEIHGRCLQNTLEQLIIGAFGRLALCTFLGNDGMSYVPVMTFMFVLGRITFWIGYLNHPLNRGFGFATNMEENMIIYLLLAYYLIVYGPMYGLGT</sequence>
<evidence type="ECO:0000256" key="2">
    <source>
        <dbReference type="ARBA" id="ARBA00022692"/>
    </source>
</evidence>
<comment type="subcellular location">
    <subcellularLocation>
        <location evidence="1">Membrane</location>
    </subcellularLocation>
</comment>
<evidence type="ECO:0000313" key="7">
    <source>
        <dbReference type="RefSeq" id="XP_006813507.1"/>
    </source>
</evidence>
<protein>
    <submittedName>
        <fullName evidence="7">Transmembrane protein 79-like</fullName>
    </submittedName>
</protein>
<feature type="transmembrane region" description="Helical" evidence="5">
    <location>
        <begin position="46"/>
        <end position="67"/>
    </location>
</feature>
<feature type="transmembrane region" description="Helical" evidence="5">
    <location>
        <begin position="161"/>
        <end position="180"/>
    </location>
</feature>
<dbReference type="GeneID" id="102800576"/>
<dbReference type="Gene3D" id="1.20.120.550">
    <property type="entry name" value="Membrane associated eicosanoid/glutathione metabolism-like domain"/>
    <property type="match status" value="1"/>
</dbReference>
<dbReference type="RefSeq" id="XP_006813507.1">
    <property type="nucleotide sequence ID" value="XM_006813444.1"/>
</dbReference>
<evidence type="ECO:0000256" key="1">
    <source>
        <dbReference type="ARBA" id="ARBA00004370"/>
    </source>
</evidence>
<dbReference type="PANTHER" id="PTHR31004:SF1">
    <property type="entry name" value="TRANSMEMBRANE PROTEIN 79"/>
    <property type="match status" value="1"/>
</dbReference>
<keyword evidence="2 5" id="KW-0812">Transmembrane</keyword>
<gene>
    <name evidence="7" type="primary">LOC102800576</name>
</gene>
<proteinExistence type="predicted"/>
<reference evidence="7" key="1">
    <citation type="submission" date="2025-08" db="UniProtKB">
        <authorList>
            <consortium name="RefSeq"/>
        </authorList>
    </citation>
    <scope>IDENTIFICATION</scope>
    <source>
        <tissue evidence="7">Testes</tissue>
    </source>
</reference>
<evidence type="ECO:0000256" key="4">
    <source>
        <dbReference type="ARBA" id="ARBA00023136"/>
    </source>
</evidence>